<evidence type="ECO:0000256" key="1">
    <source>
        <dbReference type="SAM" id="MobiDB-lite"/>
    </source>
</evidence>
<protein>
    <submittedName>
        <fullName evidence="2">Uncharacterized protein</fullName>
    </submittedName>
</protein>
<reference evidence="2 3" key="1">
    <citation type="submission" date="2014-06" db="EMBL/GenBank/DDBJ databases">
        <authorList>
            <consortium name="DOE Joint Genome Institute"/>
            <person name="Kuo A."/>
            <person name="Kohler A."/>
            <person name="Nagy L.G."/>
            <person name="Floudas D."/>
            <person name="Copeland A."/>
            <person name="Barry K.W."/>
            <person name="Cichocki N."/>
            <person name="Veneault-Fourrey C."/>
            <person name="LaButti K."/>
            <person name="Lindquist E.A."/>
            <person name="Lipzen A."/>
            <person name="Lundell T."/>
            <person name="Morin E."/>
            <person name="Murat C."/>
            <person name="Sun H."/>
            <person name="Tunlid A."/>
            <person name="Henrissat B."/>
            <person name="Grigoriev I.V."/>
            <person name="Hibbett D.S."/>
            <person name="Martin F."/>
            <person name="Nordberg H.P."/>
            <person name="Cantor M.N."/>
            <person name="Hua S.X."/>
        </authorList>
    </citation>
    <scope>NUCLEOTIDE SEQUENCE [LARGE SCALE GENOMIC DNA]</scope>
    <source>
        <strain evidence="2 3">ATCC 200175</strain>
    </source>
</reference>
<dbReference type="HOGENOM" id="CLU_940410_0_0_1"/>
<feature type="region of interest" description="Disordered" evidence="1">
    <location>
        <begin position="67"/>
        <end position="123"/>
    </location>
</feature>
<feature type="compositionally biased region" description="Low complexity" evidence="1">
    <location>
        <begin position="79"/>
        <end position="101"/>
    </location>
</feature>
<accession>A0A0C9SZP7</accession>
<dbReference type="Proteomes" id="UP000053647">
    <property type="component" value="Unassembled WGS sequence"/>
</dbReference>
<keyword evidence="3" id="KW-1185">Reference proteome</keyword>
<proteinExistence type="predicted"/>
<sequence>MDEPHGAVDQLRLSAVRLENCHFCGELPVDSFLTAVSVGHAVTLYRAYVASQARHCSCLNNTPQTNAVLGSGSGRRSRSSSTVSTSGSPSARRLSAASNSSVPDTSPFPVSGHGKLSRRASEKESLRRLSETFLLAPVMDEFDSRHPLGPLERPSTWTNVTMIKAGEATCERGGWAILEGGVVGVRRIARPQGRNKSSVLPNPASTTHCRGLSEATLERWQCWSYELTTPLLRWSAMSTLSNDLRLPPPSRSSLEDSRPTKDDYPRLPFTRVTSFQVCQSIGVAGFGNTVGIFCFS</sequence>
<gene>
    <name evidence="2" type="ORF">PAXINDRAFT_104097</name>
</gene>
<reference evidence="3" key="2">
    <citation type="submission" date="2015-01" db="EMBL/GenBank/DDBJ databases">
        <title>Evolutionary Origins and Diversification of the Mycorrhizal Mutualists.</title>
        <authorList>
            <consortium name="DOE Joint Genome Institute"/>
            <consortium name="Mycorrhizal Genomics Consortium"/>
            <person name="Kohler A."/>
            <person name="Kuo A."/>
            <person name="Nagy L.G."/>
            <person name="Floudas D."/>
            <person name="Copeland A."/>
            <person name="Barry K.W."/>
            <person name="Cichocki N."/>
            <person name="Veneault-Fourrey C."/>
            <person name="LaButti K."/>
            <person name="Lindquist E.A."/>
            <person name="Lipzen A."/>
            <person name="Lundell T."/>
            <person name="Morin E."/>
            <person name="Murat C."/>
            <person name="Riley R."/>
            <person name="Ohm R."/>
            <person name="Sun H."/>
            <person name="Tunlid A."/>
            <person name="Henrissat B."/>
            <person name="Grigoriev I.V."/>
            <person name="Hibbett D.S."/>
            <person name="Martin F."/>
        </authorList>
    </citation>
    <scope>NUCLEOTIDE SEQUENCE [LARGE SCALE GENOMIC DNA]</scope>
    <source>
        <strain evidence="3">ATCC 200175</strain>
    </source>
</reference>
<dbReference type="AlphaFoldDB" id="A0A0C9SZP7"/>
<evidence type="ECO:0000313" key="3">
    <source>
        <dbReference type="Proteomes" id="UP000053647"/>
    </source>
</evidence>
<organism evidence="2 3">
    <name type="scientific">Paxillus involutus ATCC 200175</name>
    <dbReference type="NCBI Taxonomy" id="664439"/>
    <lineage>
        <taxon>Eukaryota</taxon>
        <taxon>Fungi</taxon>
        <taxon>Dikarya</taxon>
        <taxon>Basidiomycota</taxon>
        <taxon>Agaricomycotina</taxon>
        <taxon>Agaricomycetes</taxon>
        <taxon>Agaricomycetidae</taxon>
        <taxon>Boletales</taxon>
        <taxon>Paxilineae</taxon>
        <taxon>Paxillaceae</taxon>
        <taxon>Paxillus</taxon>
    </lineage>
</organism>
<dbReference type="EMBL" id="KN821664">
    <property type="protein sequence ID" value="KIJ04618.1"/>
    <property type="molecule type" value="Genomic_DNA"/>
</dbReference>
<dbReference type="OrthoDB" id="6510177at2759"/>
<name>A0A0C9SZP7_PAXIN</name>
<evidence type="ECO:0000313" key="2">
    <source>
        <dbReference type="EMBL" id="KIJ04618.1"/>
    </source>
</evidence>